<dbReference type="Proteomes" id="UP000306509">
    <property type="component" value="Unassembled WGS sequence"/>
</dbReference>
<dbReference type="RefSeq" id="WP_138001863.1">
    <property type="nucleotide sequence ID" value="NZ_QGQD01000021.1"/>
</dbReference>
<protein>
    <submittedName>
        <fullName evidence="5">ABC transporter ATP-binding protein YtrB</fullName>
    </submittedName>
</protein>
<dbReference type="AlphaFoldDB" id="A0A4U8QD13"/>
<evidence type="ECO:0000256" key="2">
    <source>
        <dbReference type="ARBA" id="ARBA00022741"/>
    </source>
</evidence>
<dbReference type="PANTHER" id="PTHR42939">
    <property type="entry name" value="ABC TRANSPORTER ATP-BINDING PROTEIN ALBC-RELATED"/>
    <property type="match status" value="1"/>
</dbReference>
<evidence type="ECO:0000313" key="6">
    <source>
        <dbReference type="Proteomes" id="UP000306509"/>
    </source>
</evidence>
<keyword evidence="3 5" id="KW-0067">ATP-binding</keyword>
<organism evidence="5 6">
    <name type="scientific">Robinsoniella peoriensis</name>
    <dbReference type="NCBI Taxonomy" id="180332"/>
    <lineage>
        <taxon>Bacteria</taxon>
        <taxon>Bacillati</taxon>
        <taxon>Bacillota</taxon>
        <taxon>Clostridia</taxon>
        <taxon>Lachnospirales</taxon>
        <taxon>Lachnospiraceae</taxon>
        <taxon>Robinsoniella</taxon>
    </lineage>
</organism>
<dbReference type="CDD" id="cd03230">
    <property type="entry name" value="ABC_DR_subfamily_A"/>
    <property type="match status" value="1"/>
</dbReference>
<sequence length="281" mass="31169">MISLNDTSKHYGETIAIDHITAQLKENKIYCLLGRNGAGKTTLLKMIAGHINASSGQIEVCGRQVKTSVMPENVNFIENKMTQFNTTVGMLLKMAGNLNDDFDYDFAKSMANRFQLDLHKKYKQLSFGMQTMLTTLMGLASNANIVILDEPLLGFDAVMRKEFYEMLNDSFEKHPKLIIVSTHMIDEIAKSAQRVMILDKGRLIFEADINDIDEKAYVITGRTADVVSIVGNLNVISKKILGSHTSAFIYDERGKVPAGVSVQSVGLQEFFVNMVGGNADE</sequence>
<dbReference type="SMART" id="SM00382">
    <property type="entry name" value="AAA"/>
    <property type="match status" value="1"/>
</dbReference>
<dbReference type="EMBL" id="QGQD01000021">
    <property type="protein sequence ID" value="TLD02213.1"/>
    <property type="molecule type" value="Genomic_DNA"/>
</dbReference>
<keyword evidence="2" id="KW-0547">Nucleotide-binding</keyword>
<evidence type="ECO:0000313" key="5">
    <source>
        <dbReference type="EMBL" id="TLD02213.1"/>
    </source>
</evidence>
<dbReference type="PROSITE" id="PS50893">
    <property type="entry name" value="ABC_TRANSPORTER_2"/>
    <property type="match status" value="1"/>
</dbReference>
<gene>
    <name evidence="5" type="primary">ytrB_2</name>
    <name evidence="5" type="ORF">DSM106044_00883</name>
</gene>
<evidence type="ECO:0000259" key="4">
    <source>
        <dbReference type="PROSITE" id="PS50893"/>
    </source>
</evidence>
<evidence type="ECO:0000256" key="1">
    <source>
        <dbReference type="ARBA" id="ARBA00022448"/>
    </source>
</evidence>
<proteinExistence type="predicted"/>
<dbReference type="InterPro" id="IPR003593">
    <property type="entry name" value="AAA+_ATPase"/>
</dbReference>
<dbReference type="InterPro" id="IPR051782">
    <property type="entry name" value="ABC_Transporter_VariousFunc"/>
</dbReference>
<evidence type="ECO:0000256" key="3">
    <source>
        <dbReference type="ARBA" id="ARBA00022840"/>
    </source>
</evidence>
<dbReference type="SUPFAM" id="SSF52540">
    <property type="entry name" value="P-loop containing nucleoside triphosphate hydrolases"/>
    <property type="match status" value="1"/>
</dbReference>
<keyword evidence="6" id="KW-1185">Reference proteome</keyword>
<name>A0A4U8QD13_9FIRM</name>
<comment type="caution">
    <text evidence="5">The sequence shown here is derived from an EMBL/GenBank/DDBJ whole genome shotgun (WGS) entry which is preliminary data.</text>
</comment>
<accession>A0A4U8QD13</accession>
<reference evidence="5 6" key="1">
    <citation type="journal article" date="2019" name="Anaerobe">
        <title>Detection of Robinsoniella peoriensis in multiple bone samples of a trauma patient.</title>
        <authorList>
            <person name="Schrottner P."/>
            <person name="Hartwich K."/>
            <person name="Bunk B."/>
            <person name="Schober I."/>
            <person name="Helbig S."/>
            <person name="Rudolph W.W."/>
            <person name="Gunzer F."/>
        </authorList>
    </citation>
    <scope>NUCLEOTIDE SEQUENCE [LARGE SCALE GENOMIC DNA]</scope>
    <source>
        <strain evidence="5 6">DSM 106044</strain>
    </source>
</reference>
<dbReference type="Pfam" id="PF00005">
    <property type="entry name" value="ABC_tran"/>
    <property type="match status" value="1"/>
</dbReference>
<dbReference type="GO" id="GO:0016887">
    <property type="term" value="F:ATP hydrolysis activity"/>
    <property type="evidence" value="ECO:0007669"/>
    <property type="project" value="InterPro"/>
</dbReference>
<dbReference type="PANTHER" id="PTHR42939:SF1">
    <property type="entry name" value="ABC TRANSPORTER ATP-BINDING PROTEIN ALBC-RELATED"/>
    <property type="match status" value="1"/>
</dbReference>
<dbReference type="InterPro" id="IPR003439">
    <property type="entry name" value="ABC_transporter-like_ATP-bd"/>
</dbReference>
<dbReference type="InterPro" id="IPR027417">
    <property type="entry name" value="P-loop_NTPase"/>
</dbReference>
<dbReference type="STRING" id="180332.GCA_000797495_02150"/>
<keyword evidence="1" id="KW-0813">Transport</keyword>
<dbReference type="Gene3D" id="3.40.50.300">
    <property type="entry name" value="P-loop containing nucleotide triphosphate hydrolases"/>
    <property type="match status" value="1"/>
</dbReference>
<feature type="domain" description="ABC transporter" evidence="4">
    <location>
        <begin position="2"/>
        <end position="225"/>
    </location>
</feature>
<dbReference type="GO" id="GO:0005524">
    <property type="term" value="F:ATP binding"/>
    <property type="evidence" value="ECO:0007669"/>
    <property type="project" value="UniProtKB-KW"/>
</dbReference>